<gene>
    <name evidence="6" type="ORF">PDESU_01142</name>
</gene>
<protein>
    <recommendedName>
        <fullName evidence="5">RNA polymerase sigma-70 region 2 domain-containing protein</fullName>
    </recommendedName>
</protein>
<dbReference type="GO" id="GO:0016987">
    <property type="term" value="F:sigma factor activity"/>
    <property type="evidence" value="ECO:0007669"/>
    <property type="project" value="UniProtKB-KW"/>
</dbReference>
<dbReference type="RefSeq" id="WP_136078237.1">
    <property type="nucleotide sequence ID" value="NZ_CAAHFG010000001.1"/>
</dbReference>
<dbReference type="InterPro" id="IPR014284">
    <property type="entry name" value="RNA_pol_sigma-70_dom"/>
</dbReference>
<dbReference type="PANTHER" id="PTHR43133:SF8">
    <property type="entry name" value="RNA POLYMERASE SIGMA FACTOR HI_1459-RELATED"/>
    <property type="match status" value="1"/>
</dbReference>
<name>A0A6C2TYB5_PONDE</name>
<accession>A0A6C2TYB5</accession>
<feature type="domain" description="RNA polymerase sigma-70 region 2" evidence="5">
    <location>
        <begin position="31"/>
        <end position="94"/>
    </location>
</feature>
<dbReference type="NCBIfam" id="TIGR02937">
    <property type="entry name" value="sigma70-ECF"/>
    <property type="match status" value="1"/>
</dbReference>
<keyword evidence="3" id="KW-0238">DNA-binding</keyword>
<evidence type="ECO:0000256" key="3">
    <source>
        <dbReference type="ARBA" id="ARBA00023125"/>
    </source>
</evidence>
<evidence type="ECO:0000256" key="4">
    <source>
        <dbReference type="ARBA" id="ARBA00023163"/>
    </source>
</evidence>
<dbReference type="InterPro" id="IPR039425">
    <property type="entry name" value="RNA_pol_sigma-70-like"/>
</dbReference>
<evidence type="ECO:0000313" key="6">
    <source>
        <dbReference type="EMBL" id="VGO12589.1"/>
    </source>
</evidence>
<dbReference type="PANTHER" id="PTHR43133">
    <property type="entry name" value="RNA POLYMERASE ECF-TYPE SIGMA FACTO"/>
    <property type="match status" value="1"/>
</dbReference>
<dbReference type="Pfam" id="PF04542">
    <property type="entry name" value="Sigma70_r2"/>
    <property type="match status" value="1"/>
</dbReference>
<proteinExistence type="predicted"/>
<evidence type="ECO:0000256" key="1">
    <source>
        <dbReference type="ARBA" id="ARBA00023015"/>
    </source>
</evidence>
<sequence>MADTYLTRQTLLGRVLKENAEEAWEEFASIYRPFVLILLRRLDIRWEEQEDIAQEVMVKILKDIQSYNGKSKFRTWLMTLVRNTAYSHLTKNSRLKTREEKYATDPTGPIPEQHDFEEMYQKQWEAYICTVAFKRIQPKFTGKAVEVFQMTMDGQDADKICHKLKLTKETVYCLRTRVKNALIDEVARLCQQMEL</sequence>
<dbReference type="AlphaFoldDB" id="A0A6C2TYB5"/>
<keyword evidence="2" id="KW-0731">Sigma factor</keyword>
<reference evidence="6 7" key="1">
    <citation type="submission" date="2019-04" db="EMBL/GenBank/DDBJ databases">
        <authorList>
            <person name="Van Vliet M D."/>
        </authorList>
    </citation>
    <scope>NUCLEOTIDE SEQUENCE [LARGE SCALE GENOMIC DNA]</scope>
    <source>
        <strain evidence="6 7">F1</strain>
    </source>
</reference>
<keyword evidence="1" id="KW-0805">Transcription regulation</keyword>
<dbReference type="Gene3D" id="1.10.1740.10">
    <property type="match status" value="1"/>
</dbReference>
<dbReference type="Proteomes" id="UP000366872">
    <property type="component" value="Unassembled WGS sequence"/>
</dbReference>
<organism evidence="6 7">
    <name type="scientific">Pontiella desulfatans</name>
    <dbReference type="NCBI Taxonomy" id="2750659"/>
    <lineage>
        <taxon>Bacteria</taxon>
        <taxon>Pseudomonadati</taxon>
        <taxon>Kiritimatiellota</taxon>
        <taxon>Kiritimatiellia</taxon>
        <taxon>Kiritimatiellales</taxon>
        <taxon>Pontiellaceae</taxon>
        <taxon>Pontiella</taxon>
    </lineage>
</organism>
<dbReference type="EMBL" id="CAAHFG010000001">
    <property type="protein sequence ID" value="VGO12589.1"/>
    <property type="molecule type" value="Genomic_DNA"/>
</dbReference>
<evidence type="ECO:0000256" key="2">
    <source>
        <dbReference type="ARBA" id="ARBA00023082"/>
    </source>
</evidence>
<keyword evidence="4" id="KW-0804">Transcription</keyword>
<dbReference type="InterPro" id="IPR013325">
    <property type="entry name" value="RNA_pol_sigma_r2"/>
</dbReference>
<keyword evidence="7" id="KW-1185">Reference proteome</keyword>
<evidence type="ECO:0000259" key="5">
    <source>
        <dbReference type="Pfam" id="PF04542"/>
    </source>
</evidence>
<dbReference type="SUPFAM" id="SSF88946">
    <property type="entry name" value="Sigma2 domain of RNA polymerase sigma factors"/>
    <property type="match status" value="1"/>
</dbReference>
<dbReference type="InterPro" id="IPR007627">
    <property type="entry name" value="RNA_pol_sigma70_r2"/>
</dbReference>
<dbReference type="GO" id="GO:0006352">
    <property type="term" value="P:DNA-templated transcription initiation"/>
    <property type="evidence" value="ECO:0007669"/>
    <property type="project" value="InterPro"/>
</dbReference>
<evidence type="ECO:0000313" key="7">
    <source>
        <dbReference type="Proteomes" id="UP000366872"/>
    </source>
</evidence>
<dbReference type="GO" id="GO:0003677">
    <property type="term" value="F:DNA binding"/>
    <property type="evidence" value="ECO:0007669"/>
    <property type="project" value="UniProtKB-KW"/>
</dbReference>